<gene>
    <name evidence="1" type="ORF">SAMN04515678_10291</name>
</gene>
<reference evidence="1 2" key="1">
    <citation type="submission" date="2016-10" db="EMBL/GenBank/DDBJ databases">
        <authorList>
            <person name="Varghese N."/>
            <person name="Submissions S."/>
        </authorList>
    </citation>
    <scope>NUCLEOTIDE SEQUENCE [LARGE SCALE GENOMIC DNA]</scope>
    <source>
        <strain evidence="2">YIM D21,KCTC 23444,ACCC 10710</strain>
    </source>
</reference>
<evidence type="ECO:0000313" key="1">
    <source>
        <dbReference type="EMBL" id="SFD64506.1"/>
    </source>
</evidence>
<dbReference type="Proteomes" id="UP000325289">
    <property type="component" value="Unassembled WGS sequence"/>
</dbReference>
<protein>
    <submittedName>
        <fullName evidence="1">Uncharacterized protein</fullName>
    </submittedName>
</protein>
<proteinExistence type="predicted"/>
<keyword evidence="2" id="KW-1185">Reference proteome</keyword>
<accession>A0A1I1U0W9</accession>
<name>A0A1I1U0W9_9RHOB</name>
<organism evidence="1 2">
    <name type="scientific">Roseivivax sediminis</name>
    <dbReference type="NCBI Taxonomy" id="936889"/>
    <lineage>
        <taxon>Bacteria</taxon>
        <taxon>Pseudomonadati</taxon>
        <taxon>Pseudomonadota</taxon>
        <taxon>Alphaproteobacteria</taxon>
        <taxon>Rhodobacterales</taxon>
        <taxon>Roseobacteraceae</taxon>
        <taxon>Roseivivax</taxon>
    </lineage>
</organism>
<sequence length="99" mass="10488">MKIGGNVVQPELVGNPDNRIDLDRAAATAERPGCCDGPGAAAADRMPPVVNQMFRGDDTVTWDGDAGVLHGHDGRLQIETDEDDDLDLMTLLKRFGGAA</sequence>
<dbReference type="EMBL" id="FOMS01000002">
    <property type="protein sequence ID" value="SFD64506.1"/>
    <property type="molecule type" value="Genomic_DNA"/>
</dbReference>
<dbReference type="AlphaFoldDB" id="A0A1I1U0W9"/>
<evidence type="ECO:0000313" key="2">
    <source>
        <dbReference type="Proteomes" id="UP000325289"/>
    </source>
</evidence>
<dbReference type="RefSeq" id="WP_149754509.1">
    <property type="nucleotide sequence ID" value="NZ_FOMS01000002.1"/>
</dbReference>